<dbReference type="Pfam" id="PF20431">
    <property type="entry name" value="E_motif"/>
    <property type="match status" value="1"/>
</dbReference>
<keyword evidence="1" id="KW-0677">Repeat</keyword>
<feature type="repeat" description="PPR" evidence="2">
    <location>
        <begin position="351"/>
        <end position="381"/>
    </location>
</feature>
<dbReference type="GO" id="GO:0003723">
    <property type="term" value="F:RNA binding"/>
    <property type="evidence" value="ECO:0007669"/>
    <property type="project" value="InterPro"/>
</dbReference>
<dbReference type="OrthoDB" id="750171at2759"/>
<dbReference type="InterPro" id="IPR011990">
    <property type="entry name" value="TPR-like_helical_dom_sf"/>
</dbReference>
<dbReference type="EMBL" id="JAKOGI010000041">
    <property type="protein sequence ID" value="KAJ8447100.1"/>
    <property type="molecule type" value="Genomic_DNA"/>
</dbReference>
<evidence type="ECO:0008006" key="5">
    <source>
        <dbReference type="Google" id="ProtNLM"/>
    </source>
</evidence>
<dbReference type="AlphaFoldDB" id="A0A9Q1KQ80"/>
<dbReference type="SUPFAM" id="SSF48452">
    <property type="entry name" value="TPR-like"/>
    <property type="match status" value="1"/>
</dbReference>
<keyword evidence="4" id="KW-1185">Reference proteome</keyword>
<accession>A0A9Q1KQ80</accession>
<gene>
    <name evidence="3" type="ORF">Cgig2_022829</name>
</gene>
<dbReference type="InterPro" id="IPR046960">
    <property type="entry name" value="PPR_At4g14850-like_plant"/>
</dbReference>
<dbReference type="Pfam" id="PF13041">
    <property type="entry name" value="PPR_2"/>
    <property type="match status" value="3"/>
</dbReference>
<dbReference type="NCBIfam" id="TIGR00756">
    <property type="entry name" value="PPR"/>
    <property type="match status" value="6"/>
</dbReference>
<feature type="repeat" description="PPR" evidence="2">
    <location>
        <begin position="433"/>
        <end position="467"/>
    </location>
</feature>
<protein>
    <recommendedName>
        <fullName evidence="5">Chlororespiratory reduction 4</fullName>
    </recommendedName>
</protein>
<dbReference type="Gene3D" id="1.25.40.10">
    <property type="entry name" value="Tetratricopeptide repeat domain"/>
    <property type="match status" value="5"/>
</dbReference>
<feature type="repeat" description="PPR" evidence="2">
    <location>
        <begin position="382"/>
        <end position="416"/>
    </location>
</feature>
<sequence length="611" mass="68533">MNWTSAVKSALNHKPALKPSINLSILETLLSKCRDLKHFNQILSQVITASLIRDTYAASRILEFATGASFVTLDSSRKIFNQIKDSNGFIWNTMMKAYLLRNSSKNVMGLYKTMLSCTISPDNYTYPILLQGCTLRFSAIEGRQIHDHVFKMGFDCDVYVRNTMVNMYAVCDGVSSARHVFDESPVLDSVSWNTILAAYVQRGDLVEANEIYNLMAEKNVIASNSMIVLLGKLGHVTEARDLFDAMPERDMVSWSALISSYEQNELYTEALAVFKEMVANGTVIDEVVLVSVLSVCAHLNEVDGGRLVHGLAVKTGIDSYVNLQNACIHMYARCGDIIAAEILFNTSYKLDQVSWNSMISGYMKCGLLDRARSLFDIIPEKDVVSWSSMISGYAQHNLFLETLAMFEEMQQEDVRPDETTLVSVVFHDMEEKGVSAWNAVIDGFAVNGLGERAIEMFSKMKRCGVIANEITFIGVLGACRHMGLVDEGQHYFYSMVKEHKLEPNVKHYGCMVDLLGRVGLLKEAEELIFNMPMEPDITTWSALLSACTKHGDREMGKRVGRRLIELQPNNDAFHVNLSNICAWKGDWDDVLEIRRQMMQHGVAKTPGRSSI</sequence>
<dbReference type="PANTHER" id="PTHR47926">
    <property type="entry name" value="PENTATRICOPEPTIDE REPEAT-CONTAINING PROTEIN"/>
    <property type="match status" value="1"/>
</dbReference>
<evidence type="ECO:0000313" key="4">
    <source>
        <dbReference type="Proteomes" id="UP001153076"/>
    </source>
</evidence>
<dbReference type="GO" id="GO:0009451">
    <property type="term" value="P:RNA modification"/>
    <property type="evidence" value="ECO:0007669"/>
    <property type="project" value="InterPro"/>
</dbReference>
<proteinExistence type="predicted"/>
<evidence type="ECO:0000313" key="3">
    <source>
        <dbReference type="EMBL" id="KAJ8447100.1"/>
    </source>
</evidence>
<dbReference type="Pfam" id="PF01535">
    <property type="entry name" value="PPR"/>
    <property type="match status" value="4"/>
</dbReference>
<name>A0A9Q1KQ80_9CARY</name>
<organism evidence="3 4">
    <name type="scientific">Carnegiea gigantea</name>
    <dbReference type="NCBI Taxonomy" id="171969"/>
    <lineage>
        <taxon>Eukaryota</taxon>
        <taxon>Viridiplantae</taxon>
        <taxon>Streptophyta</taxon>
        <taxon>Embryophyta</taxon>
        <taxon>Tracheophyta</taxon>
        <taxon>Spermatophyta</taxon>
        <taxon>Magnoliopsida</taxon>
        <taxon>eudicotyledons</taxon>
        <taxon>Gunneridae</taxon>
        <taxon>Pentapetalae</taxon>
        <taxon>Caryophyllales</taxon>
        <taxon>Cactineae</taxon>
        <taxon>Cactaceae</taxon>
        <taxon>Cactoideae</taxon>
        <taxon>Echinocereeae</taxon>
        <taxon>Carnegiea</taxon>
    </lineage>
</organism>
<dbReference type="PROSITE" id="PS51375">
    <property type="entry name" value="PPR"/>
    <property type="match status" value="5"/>
</dbReference>
<dbReference type="PANTHER" id="PTHR47926:SF436">
    <property type="entry name" value="PENTATRICOPEPTIDE REPEAT-CONTAINING PROTEIN ELI1, CHLOROPLASTIC-LIKE ISOFORM X2"/>
    <property type="match status" value="1"/>
</dbReference>
<dbReference type="FunFam" id="1.25.40.10:FF:000242">
    <property type="entry name" value="Pentatricopeptide repeat-containing protein"/>
    <property type="match status" value="1"/>
</dbReference>
<dbReference type="InterPro" id="IPR046848">
    <property type="entry name" value="E_motif"/>
</dbReference>
<dbReference type="InterPro" id="IPR002885">
    <property type="entry name" value="PPR_rpt"/>
</dbReference>
<comment type="caution">
    <text evidence="3">The sequence shown here is derived from an EMBL/GenBank/DDBJ whole genome shotgun (WGS) entry which is preliminary data.</text>
</comment>
<evidence type="ECO:0000256" key="1">
    <source>
        <dbReference type="ARBA" id="ARBA00022737"/>
    </source>
</evidence>
<dbReference type="Proteomes" id="UP001153076">
    <property type="component" value="Unassembled WGS sequence"/>
</dbReference>
<evidence type="ECO:0000256" key="2">
    <source>
        <dbReference type="PROSITE-ProRule" id="PRU00708"/>
    </source>
</evidence>
<feature type="repeat" description="PPR" evidence="2">
    <location>
        <begin position="250"/>
        <end position="284"/>
    </location>
</feature>
<reference evidence="3" key="1">
    <citation type="submission" date="2022-04" db="EMBL/GenBank/DDBJ databases">
        <title>Carnegiea gigantea Genome sequencing and assembly v2.</title>
        <authorList>
            <person name="Copetti D."/>
            <person name="Sanderson M.J."/>
            <person name="Burquez A."/>
            <person name="Wojciechowski M.F."/>
        </authorList>
    </citation>
    <scope>NUCLEOTIDE SEQUENCE</scope>
    <source>
        <strain evidence="3">SGP5-SGP5p</strain>
        <tissue evidence="3">Aerial part</tissue>
    </source>
</reference>
<feature type="repeat" description="PPR" evidence="2">
    <location>
        <begin position="188"/>
        <end position="222"/>
    </location>
</feature>